<name>A0AAD6N2L7_PENCN</name>
<dbReference type="EMBL" id="JAQJZL010000015">
    <property type="protein sequence ID" value="KAJ6026384.1"/>
    <property type="molecule type" value="Genomic_DNA"/>
</dbReference>
<dbReference type="SUPFAM" id="SSF53335">
    <property type="entry name" value="S-adenosyl-L-methionine-dependent methyltransferases"/>
    <property type="match status" value="1"/>
</dbReference>
<dbReference type="Gene3D" id="3.40.50.150">
    <property type="entry name" value="Vaccinia Virus protein VP39"/>
    <property type="match status" value="1"/>
</dbReference>
<evidence type="ECO:0000313" key="1">
    <source>
        <dbReference type="EMBL" id="KAJ6026384.1"/>
    </source>
</evidence>
<gene>
    <name evidence="1" type="ORF">N7460_011201</name>
</gene>
<reference evidence="1" key="2">
    <citation type="submission" date="2023-01" db="EMBL/GenBank/DDBJ databases">
        <authorList>
            <person name="Petersen C."/>
        </authorList>
    </citation>
    <scope>NUCLEOTIDE SEQUENCE</scope>
    <source>
        <strain evidence="1">IBT 15450</strain>
    </source>
</reference>
<protein>
    <submittedName>
        <fullName evidence="1">S-adenosyl-L-methionine-dependent methyltransferase</fullName>
    </submittedName>
</protein>
<proteinExistence type="predicted"/>
<dbReference type="Proteomes" id="UP001219568">
    <property type="component" value="Unassembled WGS sequence"/>
</dbReference>
<organism evidence="1 2">
    <name type="scientific">Penicillium canescens</name>
    <dbReference type="NCBI Taxonomy" id="5083"/>
    <lineage>
        <taxon>Eukaryota</taxon>
        <taxon>Fungi</taxon>
        <taxon>Dikarya</taxon>
        <taxon>Ascomycota</taxon>
        <taxon>Pezizomycotina</taxon>
        <taxon>Eurotiomycetes</taxon>
        <taxon>Eurotiomycetidae</taxon>
        <taxon>Eurotiales</taxon>
        <taxon>Aspergillaceae</taxon>
        <taxon>Penicillium</taxon>
    </lineage>
</organism>
<keyword evidence="2" id="KW-1185">Reference proteome</keyword>
<keyword evidence="1" id="KW-0489">Methyltransferase</keyword>
<comment type="caution">
    <text evidence="1">The sequence shown here is derived from an EMBL/GenBank/DDBJ whole genome shotgun (WGS) entry which is preliminary data.</text>
</comment>
<sequence length="95" mass="10960">MPQSSIIVDPDNGRRYHSYHEGEYLLPNDEMEQDRLDLTHHIYLMIMNGALHLAPVKTPARVLDLGTGTGIWAIDFSEYVHLACHFLWHLADNMM</sequence>
<accession>A0AAD6N2L7</accession>
<dbReference type="InterPro" id="IPR029063">
    <property type="entry name" value="SAM-dependent_MTases_sf"/>
</dbReference>
<dbReference type="GO" id="GO:0032259">
    <property type="term" value="P:methylation"/>
    <property type="evidence" value="ECO:0007669"/>
    <property type="project" value="UniProtKB-KW"/>
</dbReference>
<keyword evidence="1" id="KW-0808">Transferase</keyword>
<reference evidence="1" key="1">
    <citation type="journal article" date="2023" name="IMA Fungus">
        <title>Comparative genomic study of the Penicillium genus elucidates a diverse pangenome and 15 lateral gene transfer events.</title>
        <authorList>
            <person name="Petersen C."/>
            <person name="Sorensen T."/>
            <person name="Nielsen M.R."/>
            <person name="Sondergaard T.E."/>
            <person name="Sorensen J.L."/>
            <person name="Fitzpatrick D.A."/>
            <person name="Frisvad J.C."/>
            <person name="Nielsen K.L."/>
        </authorList>
    </citation>
    <scope>NUCLEOTIDE SEQUENCE</scope>
    <source>
        <strain evidence="1">IBT 15450</strain>
    </source>
</reference>
<dbReference type="AlphaFoldDB" id="A0AAD6N2L7"/>
<evidence type="ECO:0000313" key="2">
    <source>
        <dbReference type="Proteomes" id="UP001219568"/>
    </source>
</evidence>
<dbReference type="GO" id="GO:0008168">
    <property type="term" value="F:methyltransferase activity"/>
    <property type="evidence" value="ECO:0007669"/>
    <property type="project" value="UniProtKB-KW"/>
</dbReference>